<evidence type="ECO:0008006" key="3">
    <source>
        <dbReference type="Google" id="ProtNLM"/>
    </source>
</evidence>
<reference evidence="1 2" key="1">
    <citation type="submission" date="2020-08" db="EMBL/GenBank/DDBJ databases">
        <title>Sequencing the genomes of 1000 actinobacteria strains.</title>
        <authorList>
            <person name="Klenk H.-P."/>
        </authorList>
    </citation>
    <scope>NUCLEOTIDE SEQUENCE [LARGE SCALE GENOMIC DNA]</scope>
    <source>
        <strain evidence="1 2">DSM 105784</strain>
    </source>
</reference>
<protein>
    <recommendedName>
        <fullName evidence="3">EthD domain-containing protein</fullName>
    </recommendedName>
</protein>
<evidence type="ECO:0000313" key="2">
    <source>
        <dbReference type="Proteomes" id="UP000536685"/>
    </source>
</evidence>
<dbReference type="InterPro" id="IPR011008">
    <property type="entry name" value="Dimeric_a/b-barrel"/>
</dbReference>
<sequence length="102" mass="11118">MTKYIQTVRSRALDGREAEYRDWYLATHIPELLALPGFVSADFRRMLAPVDAPAEFLCIYTIETSDLPAVQAAMVAAGALTVPSPAMDVPATRVEFFGAALV</sequence>
<gene>
    <name evidence="1" type="ORF">HD599_001830</name>
</gene>
<organism evidence="1 2">
    <name type="scientific">Conyzicola lurida</name>
    <dbReference type="NCBI Taxonomy" id="1172621"/>
    <lineage>
        <taxon>Bacteria</taxon>
        <taxon>Bacillati</taxon>
        <taxon>Actinomycetota</taxon>
        <taxon>Actinomycetes</taxon>
        <taxon>Micrococcales</taxon>
        <taxon>Microbacteriaceae</taxon>
        <taxon>Conyzicola</taxon>
    </lineage>
</organism>
<comment type="caution">
    <text evidence="1">The sequence shown here is derived from an EMBL/GenBank/DDBJ whole genome shotgun (WGS) entry which is preliminary data.</text>
</comment>
<proteinExistence type="predicted"/>
<accession>A0A841AJW7</accession>
<dbReference type="AlphaFoldDB" id="A0A841AJW7"/>
<dbReference type="Proteomes" id="UP000536685">
    <property type="component" value="Unassembled WGS sequence"/>
</dbReference>
<dbReference type="SUPFAM" id="SSF54909">
    <property type="entry name" value="Dimeric alpha+beta barrel"/>
    <property type="match status" value="1"/>
</dbReference>
<dbReference type="EMBL" id="JACHMJ010000001">
    <property type="protein sequence ID" value="MBB5843507.1"/>
    <property type="molecule type" value="Genomic_DNA"/>
</dbReference>
<dbReference type="Gene3D" id="3.30.70.100">
    <property type="match status" value="1"/>
</dbReference>
<keyword evidence="2" id="KW-1185">Reference proteome</keyword>
<evidence type="ECO:0000313" key="1">
    <source>
        <dbReference type="EMBL" id="MBB5843507.1"/>
    </source>
</evidence>
<dbReference type="RefSeq" id="WP_184236358.1">
    <property type="nucleotide sequence ID" value="NZ_JACHMJ010000001.1"/>
</dbReference>
<name>A0A841AJW7_9MICO</name>